<accession>A0ABT3ZUU0</accession>
<evidence type="ECO:0000256" key="1">
    <source>
        <dbReference type="SAM" id="MobiDB-lite"/>
    </source>
</evidence>
<protein>
    <submittedName>
        <fullName evidence="2">Uncharacterized protein</fullName>
    </submittedName>
</protein>
<reference evidence="2" key="1">
    <citation type="submission" date="2022-11" db="EMBL/GenBank/DDBJ databases">
        <title>Robbsia betulipollinis sp. nov., isolated from pollen of birch (Betula pendula).</title>
        <authorList>
            <person name="Shi H."/>
            <person name="Ambika Manirajan B."/>
            <person name="Ratering S."/>
            <person name="Geissler-Plaum R."/>
            <person name="Schnell S."/>
        </authorList>
    </citation>
    <scope>NUCLEOTIDE SEQUENCE</scope>
    <source>
        <strain evidence="2">Bb-Pol-6</strain>
    </source>
</reference>
<gene>
    <name evidence="2" type="ORF">OVY01_21160</name>
</gene>
<evidence type="ECO:0000313" key="2">
    <source>
        <dbReference type="EMBL" id="MCY0389660.1"/>
    </source>
</evidence>
<dbReference type="Proteomes" id="UP001082899">
    <property type="component" value="Unassembled WGS sequence"/>
</dbReference>
<feature type="region of interest" description="Disordered" evidence="1">
    <location>
        <begin position="1"/>
        <end position="21"/>
    </location>
</feature>
<organism evidence="2 3">
    <name type="scientific">Robbsia betulipollinis</name>
    <dbReference type="NCBI Taxonomy" id="2981849"/>
    <lineage>
        <taxon>Bacteria</taxon>
        <taxon>Pseudomonadati</taxon>
        <taxon>Pseudomonadota</taxon>
        <taxon>Betaproteobacteria</taxon>
        <taxon>Burkholderiales</taxon>
        <taxon>Burkholderiaceae</taxon>
        <taxon>Robbsia</taxon>
    </lineage>
</organism>
<keyword evidence="3" id="KW-1185">Reference proteome</keyword>
<evidence type="ECO:0000313" key="3">
    <source>
        <dbReference type="Proteomes" id="UP001082899"/>
    </source>
</evidence>
<dbReference type="RefSeq" id="WP_267849589.1">
    <property type="nucleotide sequence ID" value="NZ_JAPMXC010000011.1"/>
</dbReference>
<sequence>MTHSRASDPTARPSPATPRPRLARAARYAYSTLTKQWFRATRPRDERHNERLWPHVTIGRDAAGRIARFSLGRRDIPLANADIAHQRQAGRADRTAHIIACGPSIRTIDYAALHLSHVIGVNGAVALDTHETNVSFAYYCITDTRFVRGRMDMVADIVGRDLVLFTTPLCLWHILQHFREDTIRCRFFLFERAGRPALQPTVPMERIASRPDDGLTVFDLSLGLGFSQEIRNGIFPGGTVAYEALQILNWLGYARIFLHGVDLGNAVNEPRFYETQHAAMPTTLHKQLATEIEPSFRQAARLLRKRGVSVRNLSPVSALGEDIFPKTDWRMLLG</sequence>
<name>A0ABT3ZUU0_9BURK</name>
<comment type="caution">
    <text evidence="2">The sequence shown here is derived from an EMBL/GenBank/DDBJ whole genome shotgun (WGS) entry which is preliminary data.</text>
</comment>
<dbReference type="EMBL" id="JAPMXC010000011">
    <property type="protein sequence ID" value="MCY0389660.1"/>
    <property type="molecule type" value="Genomic_DNA"/>
</dbReference>
<feature type="compositionally biased region" description="Low complexity" evidence="1">
    <location>
        <begin position="7"/>
        <end position="21"/>
    </location>
</feature>
<proteinExistence type="predicted"/>